<evidence type="ECO:0000256" key="8">
    <source>
        <dbReference type="SAM" id="MobiDB-lite"/>
    </source>
</evidence>
<sequence length="1031" mass="108043">MRKPRALVGATSLALAATSVLASTAAPATADEVTPAPTASVQEDRGTSTSSSAPPQTTKAEIVRQAMTAVASGDPVVMPSSYPYQPKLRFYRDNPSDASKAAQLLGHPDLAPKLQELMAKSDRISVQVVGQSTLGRDLYLVTLTAPEDTDETARQTAWKNQIKNDPTAAAKDATLQAQYKTPVWISNNIHGNEWEGTDAAMQYIEYLATAPLSEVGSILRNNRLYFSPSLNPDGRTAATRATSLGLDPNRDMITNATAETKSYVRSVQAIQPIYTADFHGYTGVLQIEPCGPPHGTNYEYDLSIPHNYALALKVEKDVVAAAIPGNPLTSVGGIAIPYRDDQEGGWDDFPPVFSAQYSAFFGAATSTVELPLSRQGAGGTQTPERAKVNTAVALQTMKSIVGYMNDPTAAKEMLSNQIETFRRAQSEEPKKQLTVADVNTVPGPTQWRPLWDALDDQEPLVLPNAYVIPRGAGQRSESDAAALVKQLVFHGIEVDKLTSATTVEGKTYPAGSYVVDLDQPMRGLANSLLDLGDDISDNVPQLYADGAWSYSYLWGATVDKVGVVTDGPIGASTPVTAPSSNFSAPATPAYTTFDVAGVADFTALNALLEEGVPVSMLKDGSAVVGSASASKAEQVAKTYDIDLEPATEADLDALDDADTKPLRDLKVAYVGTADDRIALTTLGFDDLTQVTVTGETTGIQNNPSLLDGVDVLWIGSTFATSSAPVARAAVQALLDRGGALTGRGAAAFNAAKDYGLMTGNALTSANSATALVSVDTPKGSVLEPYRQDTAYIYPATWFTELGAGTNVQQRYSSKPLLAGHWRPSVPAGSPAGTVPTNGPAYAANNASVVSSETQRPVVGVKTRSIVFGTSVFFRTNPKSLFSEAARGIFWAAPAAGSRLVAPTAGTTSPAQPSTPTQTTSPTQTTTQSTATAPAVKAPSSLDLSAKVKRAKGKGAKKTVKLSIALSAAGLTPGSTVTLTKGGKTLAVVQVAADGTAVVKVKLRKGRQTLVATYAGSTTIAGSSDTVRLRVR</sequence>
<dbReference type="GO" id="GO:0005615">
    <property type="term" value="C:extracellular space"/>
    <property type="evidence" value="ECO:0007669"/>
    <property type="project" value="TreeGrafter"/>
</dbReference>
<dbReference type="GO" id="GO:0008270">
    <property type="term" value="F:zinc ion binding"/>
    <property type="evidence" value="ECO:0007669"/>
    <property type="project" value="InterPro"/>
</dbReference>
<evidence type="ECO:0000256" key="7">
    <source>
        <dbReference type="PROSITE-ProRule" id="PRU01379"/>
    </source>
</evidence>
<evidence type="ECO:0000256" key="5">
    <source>
        <dbReference type="ARBA" id="ARBA00022833"/>
    </source>
</evidence>
<comment type="cofactor">
    <cofactor evidence="1">
        <name>Zn(2+)</name>
        <dbReference type="ChEBI" id="CHEBI:29105"/>
    </cofactor>
</comment>
<keyword evidence="9" id="KW-0732">Signal</keyword>
<dbReference type="AlphaFoldDB" id="A0A6L7EM59"/>
<feature type="domain" description="Peptidase M14" evidence="10">
    <location>
        <begin position="103"/>
        <end position="400"/>
    </location>
</feature>
<comment type="caution">
    <text evidence="11">The sequence shown here is derived from an EMBL/GenBank/DDBJ whole genome shotgun (WGS) entry which is preliminary data.</text>
</comment>
<feature type="compositionally biased region" description="Low complexity" evidence="8">
    <location>
        <begin position="901"/>
        <end position="934"/>
    </location>
</feature>
<dbReference type="Gene3D" id="3.40.630.10">
    <property type="entry name" value="Zn peptidases"/>
    <property type="match status" value="1"/>
</dbReference>
<comment type="similarity">
    <text evidence="2 7">Belongs to the peptidase M14 family.</text>
</comment>
<feature type="region of interest" description="Disordered" evidence="8">
    <location>
        <begin position="900"/>
        <end position="937"/>
    </location>
</feature>
<feature type="signal peptide" evidence="9">
    <location>
        <begin position="1"/>
        <end position="30"/>
    </location>
</feature>
<evidence type="ECO:0000256" key="4">
    <source>
        <dbReference type="ARBA" id="ARBA00022801"/>
    </source>
</evidence>
<gene>
    <name evidence="11" type="ORF">GRQ65_02450</name>
</gene>
<keyword evidence="6" id="KW-0482">Metalloprotease</keyword>
<feature type="region of interest" description="Disordered" evidence="8">
    <location>
        <begin position="24"/>
        <end position="59"/>
    </location>
</feature>
<evidence type="ECO:0000259" key="10">
    <source>
        <dbReference type="PROSITE" id="PS52035"/>
    </source>
</evidence>
<evidence type="ECO:0000256" key="6">
    <source>
        <dbReference type="ARBA" id="ARBA00023049"/>
    </source>
</evidence>
<accession>A0A6L7EM59</accession>
<dbReference type="EMBL" id="WUEK01000001">
    <property type="protein sequence ID" value="MXG88407.1"/>
    <property type="molecule type" value="Genomic_DNA"/>
</dbReference>
<dbReference type="SMART" id="SM00631">
    <property type="entry name" value="Zn_pept"/>
    <property type="match status" value="1"/>
</dbReference>
<proteinExistence type="inferred from homology"/>
<evidence type="ECO:0000256" key="1">
    <source>
        <dbReference type="ARBA" id="ARBA00001947"/>
    </source>
</evidence>
<dbReference type="PROSITE" id="PS52035">
    <property type="entry name" value="PEPTIDASE_M14"/>
    <property type="match status" value="1"/>
</dbReference>
<keyword evidence="3" id="KW-0645">Protease</keyword>
<dbReference type="PANTHER" id="PTHR11705:SF143">
    <property type="entry name" value="SLL0236 PROTEIN"/>
    <property type="match status" value="1"/>
</dbReference>
<dbReference type="Pfam" id="PF00246">
    <property type="entry name" value="Peptidase_M14"/>
    <property type="match status" value="1"/>
</dbReference>
<dbReference type="Proteomes" id="UP000473325">
    <property type="component" value="Unassembled WGS sequence"/>
</dbReference>
<dbReference type="SUPFAM" id="SSF53187">
    <property type="entry name" value="Zn-dependent exopeptidases"/>
    <property type="match status" value="1"/>
</dbReference>
<feature type="active site" description="Proton donor/acceptor" evidence="7">
    <location>
        <position position="369"/>
    </location>
</feature>
<reference evidence="11 12" key="1">
    <citation type="submission" date="2019-12" db="EMBL/GenBank/DDBJ databases">
        <authorList>
            <person name="Kun Z."/>
        </authorList>
    </citation>
    <scope>NUCLEOTIDE SEQUENCE [LARGE SCALE GENOMIC DNA]</scope>
    <source>
        <strain evidence="11 12">YIM 123512</strain>
    </source>
</reference>
<evidence type="ECO:0000313" key="12">
    <source>
        <dbReference type="Proteomes" id="UP000473325"/>
    </source>
</evidence>
<evidence type="ECO:0000256" key="3">
    <source>
        <dbReference type="ARBA" id="ARBA00022670"/>
    </source>
</evidence>
<organism evidence="11 12">
    <name type="scientific">Nocardioides flavescens</name>
    <dbReference type="NCBI Taxonomy" id="2691959"/>
    <lineage>
        <taxon>Bacteria</taxon>
        <taxon>Bacillati</taxon>
        <taxon>Actinomycetota</taxon>
        <taxon>Actinomycetes</taxon>
        <taxon>Propionibacteriales</taxon>
        <taxon>Nocardioidaceae</taxon>
        <taxon>Nocardioides</taxon>
    </lineage>
</organism>
<dbReference type="InterPro" id="IPR000834">
    <property type="entry name" value="Peptidase_M14"/>
</dbReference>
<dbReference type="GO" id="GO:0004181">
    <property type="term" value="F:metallocarboxypeptidase activity"/>
    <property type="evidence" value="ECO:0007669"/>
    <property type="project" value="InterPro"/>
</dbReference>
<name>A0A6L7EM59_9ACTN</name>
<evidence type="ECO:0000256" key="9">
    <source>
        <dbReference type="SAM" id="SignalP"/>
    </source>
</evidence>
<keyword evidence="5" id="KW-0862">Zinc</keyword>
<keyword evidence="12" id="KW-1185">Reference proteome</keyword>
<feature type="chain" id="PRO_5026871406" evidence="9">
    <location>
        <begin position="31"/>
        <end position="1031"/>
    </location>
</feature>
<protein>
    <submittedName>
        <fullName evidence="11">Peptidase M14</fullName>
    </submittedName>
</protein>
<keyword evidence="4" id="KW-0378">Hydrolase</keyword>
<dbReference type="RefSeq" id="WP_160874753.1">
    <property type="nucleotide sequence ID" value="NZ_WUEK01000001.1"/>
</dbReference>
<dbReference type="PANTHER" id="PTHR11705">
    <property type="entry name" value="PROTEASE FAMILY M14 CARBOXYPEPTIDASE A,B"/>
    <property type="match status" value="1"/>
</dbReference>
<evidence type="ECO:0000313" key="11">
    <source>
        <dbReference type="EMBL" id="MXG88407.1"/>
    </source>
</evidence>
<dbReference type="GO" id="GO:0006508">
    <property type="term" value="P:proteolysis"/>
    <property type="evidence" value="ECO:0007669"/>
    <property type="project" value="UniProtKB-KW"/>
</dbReference>
<evidence type="ECO:0000256" key="2">
    <source>
        <dbReference type="ARBA" id="ARBA00005988"/>
    </source>
</evidence>
<feature type="compositionally biased region" description="Low complexity" evidence="8">
    <location>
        <begin position="47"/>
        <end position="58"/>
    </location>
</feature>